<feature type="region of interest" description="Disordered" evidence="1">
    <location>
        <begin position="130"/>
        <end position="189"/>
    </location>
</feature>
<evidence type="ECO:0000313" key="2">
    <source>
        <dbReference type="EMBL" id="MFC5054144.1"/>
    </source>
</evidence>
<sequence length="189" mass="20218">MGDRIRVGPGMREAFGLRDSRGSVSFWDQSRGQVDQGGVAAGADERPRVVGGVGSASARSLRRVVALERRRQVVEHRWGGGGRRPERGDVVAVGAGRRHGRGRAATAGDQVVLGARPGAGARPVATRVPEVSLDLGQQRLDQLPQRVLDLSRPPPDDNAARHHVADERRRSGGRRRSAMPAPLVGTTRS</sequence>
<organism evidence="2 3">
    <name type="scientific">Saccharothrix xinjiangensis</name>
    <dbReference type="NCBI Taxonomy" id="204798"/>
    <lineage>
        <taxon>Bacteria</taxon>
        <taxon>Bacillati</taxon>
        <taxon>Actinomycetota</taxon>
        <taxon>Actinomycetes</taxon>
        <taxon>Pseudonocardiales</taxon>
        <taxon>Pseudonocardiaceae</taxon>
        <taxon>Saccharothrix</taxon>
    </lineage>
</organism>
<comment type="caution">
    <text evidence="2">The sequence shown here is derived from an EMBL/GenBank/DDBJ whole genome shotgun (WGS) entry which is preliminary data.</text>
</comment>
<reference evidence="3" key="1">
    <citation type="journal article" date="2019" name="Int. J. Syst. Evol. Microbiol.">
        <title>The Global Catalogue of Microorganisms (GCM) 10K type strain sequencing project: providing services to taxonomists for standard genome sequencing and annotation.</title>
        <authorList>
            <consortium name="The Broad Institute Genomics Platform"/>
            <consortium name="The Broad Institute Genome Sequencing Center for Infectious Disease"/>
            <person name="Wu L."/>
            <person name="Ma J."/>
        </authorList>
    </citation>
    <scope>NUCLEOTIDE SEQUENCE [LARGE SCALE GENOMIC DNA]</scope>
    <source>
        <strain evidence="3">KCTC 12848</strain>
    </source>
</reference>
<dbReference type="Proteomes" id="UP001595833">
    <property type="component" value="Unassembled WGS sequence"/>
</dbReference>
<name>A0ABV9XXG0_9PSEU</name>
<accession>A0ABV9XXG0</accession>
<keyword evidence="3" id="KW-1185">Reference proteome</keyword>
<protein>
    <submittedName>
        <fullName evidence="2">Uncharacterized protein</fullName>
    </submittedName>
</protein>
<proteinExistence type="predicted"/>
<dbReference type="EMBL" id="JBHSJB010000008">
    <property type="protein sequence ID" value="MFC5054144.1"/>
    <property type="molecule type" value="Genomic_DNA"/>
</dbReference>
<gene>
    <name evidence="2" type="ORF">ACFPFM_10275</name>
</gene>
<feature type="compositionally biased region" description="Basic and acidic residues" evidence="1">
    <location>
        <begin position="154"/>
        <end position="170"/>
    </location>
</feature>
<evidence type="ECO:0000256" key="1">
    <source>
        <dbReference type="SAM" id="MobiDB-lite"/>
    </source>
</evidence>
<evidence type="ECO:0000313" key="3">
    <source>
        <dbReference type="Proteomes" id="UP001595833"/>
    </source>
</evidence>
<dbReference type="RefSeq" id="WP_380646135.1">
    <property type="nucleotide sequence ID" value="NZ_BAAAKE010000012.1"/>
</dbReference>